<gene>
    <name evidence="2" type="ORF">K4H94_02855</name>
</gene>
<protein>
    <submittedName>
        <fullName evidence="2">Transaldolase</fullName>
        <ecNumber evidence="2">2.2.1.2</ecNumber>
    </submittedName>
</protein>
<dbReference type="Proteomes" id="UP000775179">
    <property type="component" value="Unassembled WGS sequence"/>
</dbReference>
<dbReference type="PANTHER" id="PTHR10683:SF40">
    <property type="entry name" value="FRUCTOSE-6-PHOSPHATE ALDOLASE 1-RELATED"/>
    <property type="match status" value="1"/>
</dbReference>
<dbReference type="PANTHER" id="PTHR10683">
    <property type="entry name" value="TRANSALDOLASE"/>
    <property type="match status" value="1"/>
</dbReference>
<dbReference type="CDD" id="cd00956">
    <property type="entry name" value="Transaldolase_FSA"/>
    <property type="match status" value="1"/>
</dbReference>
<evidence type="ECO:0000256" key="1">
    <source>
        <dbReference type="ARBA" id="ARBA00023270"/>
    </source>
</evidence>
<dbReference type="InterPro" id="IPR033919">
    <property type="entry name" value="TSA/FSA_arc/bac"/>
</dbReference>
<dbReference type="Gene3D" id="3.20.20.70">
    <property type="entry name" value="Aldolase class I"/>
    <property type="match status" value="1"/>
</dbReference>
<keyword evidence="1" id="KW-0704">Schiff base</keyword>
<sequence>MMVKDLKVKIFADGANLEGMLEEYKKGIVKGFTTNPSLMKAAGIKSYSEFAKLVLDNIKDMPISFEVFSDDIDEMEKEAREIASWGENIYIKIPVTNTKGEFTGKVIKNLSKDGIKVNVTAVFTVEQVKNILAVLDENTPSIISIFAGRIADTGFDPENLVKESVDFAKKNKNCEILWASCREVFNIVQADRCGCQIITVTNSNLNKLSLFGKDLKDYSLETVKGFFKDATSLGYKIL</sequence>
<dbReference type="SUPFAM" id="SSF51569">
    <property type="entry name" value="Aldolase"/>
    <property type="match status" value="1"/>
</dbReference>
<evidence type="ECO:0000313" key="2">
    <source>
        <dbReference type="EMBL" id="MBX7289990.1"/>
    </source>
</evidence>
<comment type="caution">
    <text evidence="2">The sequence shown here is derived from an EMBL/GenBank/DDBJ whole genome shotgun (WGS) entry which is preliminary data.</text>
</comment>
<dbReference type="EMBL" id="JAIFTX010000004">
    <property type="protein sequence ID" value="MBX7289990.1"/>
    <property type="molecule type" value="Genomic_DNA"/>
</dbReference>
<dbReference type="NCBIfam" id="TIGR02134">
    <property type="entry name" value="transald_staph"/>
    <property type="match status" value="1"/>
</dbReference>
<dbReference type="InterPro" id="IPR013785">
    <property type="entry name" value="Aldolase_TIM"/>
</dbReference>
<dbReference type="AlphaFoldDB" id="A0ABD4RFR6"/>
<proteinExistence type="predicted"/>
<organism evidence="2 3">
    <name type="scientific">Clostridium chauvoei</name>
    <dbReference type="NCBI Taxonomy" id="46867"/>
    <lineage>
        <taxon>Bacteria</taxon>
        <taxon>Bacillati</taxon>
        <taxon>Bacillota</taxon>
        <taxon>Clostridia</taxon>
        <taxon>Eubacteriales</taxon>
        <taxon>Clostridiaceae</taxon>
        <taxon>Clostridium</taxon>
    </lineage>
</organism>
<evidence type="ECO:0000313" key="3">
    <source>
        <dbReference type="Proteomes" id="UP000775179"/>
    </source>
</evidence>
<dbReference type="EC" id="2.2.1.2" evidence="2"/>
<dbReference type="Pfam" id="PF00923">
    <property type="entry name" value="TAL_FSA"/>
    <property type="match status" value="1"/>
</dbReference>
<accession>A0ABD4RFR6</accession>
<dbReference type="InterPro" id="IPR001585">
    <property type="entry name" value="TAL/FSA"/>
</dbReference>
<dbReference type="GO" id="GO:0004801">
    <property type="term" value="F:transaldolase activity"/>
    <property type="evidence" value="ECO:0007669"/>
    <property type="project" value="UniProtKB-EC"/>
</dbReference>
<name>A0ABD4RFR6_9CLOT</name>
<reference evidence="2 3" key="1">
    <citation type="submission" date="2021-08" db="EMBL/GenBank/DDBJ databases">
        <title>Genome sequence analysis of Clostridium chauvoei strains of European origin and evaluation of typing options for outbreak investigations.</title>
        <authorList>
            <person name="Abdel-Glil M."/>
            <person name="Thomas P."/>
            <person name="Seyboldt C."/>
        </authorList>
    </citation>
    <scope>NUCLEOTIDE SEQUENCE [LARGE SCALE GENOMIC DNA]</scope>
    <source>
        <strain evidence="2 3">S0260-09</strain>
    </source>
</reference>
<keyword evidence="2" id="KW-0808">Transferase</keyword>
<dbReference type="InterPro" id="IPR011861">
    <property type="entry name" value="Transald_staph-type"/>
</dbReference>